<dbReference type="Pfam" id="PF16326">
    <property type="entry name" value="ABC_tran_CTD"/>
    <property type="match status" value="1"/>
</dbReference>
<feature type="coiled-coil region" evidence="3">
    <location>
        <begin position="509"/>
        <end position="566"/>
    </location>
</feature>
<dbReference type="Pfam" id="PF00005">
    <property type="entry name" value="ABC_tran"/>
    <property type="match status" value="2"/>
</dbReference>
<feature type="domain" description="ABC transporter" evidence="4">
    <location>
        <begin position="4"/>
        <end position="213"/>
    </location>
</feature>
<dbReference type="InterPro" id="IPR003593">
    <property type="entry name" value="AAA+_ATPase"/>
</dbReference>
<protein>
    <submittedName>
        <fullName evidence="5">ATP-binding cassette subfamily F protein uup</fullName>
    </submittedName>
</protein>
<dbReference type="SUPFAM" id="SSF52540">
    <property type="entry name" value="P-loop containing nucleoside triphosphate hydrolases"/>
    <property type="match status" value="2"/>
</dbReference>
<dbReference type="Gene3D" id="1.10.287.380">
    <property type="entry name" value="Valyl-tRNA synthetase, C-terminal domain"/>
    <property type="match status" value="1"/>
</dbReference>
<gene>
    <name evidence="5" type="ORF">BDK89_3271</name>
</gene>
<dbReference type="InterPro" id="IPR051309">
    <property type="entry name" value="ABCF_ATPase"/>
</dbReference>
<keyword evidence="3" id="KW-0175">Coiled coil</keyword>
<dbReference type="InterPro" id="IPR032524">
    <property type="entry name" value="ABC_tran_C"/>
</dbReference>
<name>A0A4R7I352_9ACTN</name>
<keyword evidence="6" id="KW-1185">Reference proteome</keyword>
<evidence type="ECO:0000313" key="6">
    <source>
        <dbReference type="Proteomes" id="UP000294558"/>
    </source>
</evidence>
<dbReference type="PANTHER" id="PTHR42855">
    <property type="entry name" value="ABC TRANSPORTER ATP-BINDING SUBUNIT"/>
    <property type="match status" value="1"/>
</dbReference>
<dbReference type="PANTHER" id="PTHR42855:SF1">
    <property type="entry name" value="ABC TRANSPORTER DOMAIN-CONTAINING PROTEIN"/>
    <property type="match status" value="1"/>
</dbReference>
<proteinExistence type="predicted"/>
<dbReference type="InterPro" id="IPR037118">
    <property type="entry name" value="Val-tRNA_synth_C_sf"/>
</dbReference>
<evidence type="ECO:0000313" key="5">
    <source>
        <dbReference type="EMBL" id="TDT17660.1"/>
    </source>
</evidence>
<comment type="caution">
    <text evidence="5">The sequence shown here is derived from an EMBL/GenBank/DDBJ whole genome shotgun (WGS) entry which is preliminary data.</text>
</comment>
<dbReference type="EMBL" id="SOAU01000001">
    <property type="protein sequence ID" value="TDT17660.1"/>
    <property type="molecule type" value="Genomic_DNA"/>
</dbReference>
<evidence type="ECO:0000256" key="3">
    <source>
        <dbReference type="SAM" id="Coils"/>
    </source>
</evidence>
<dbReference type="Proteomes" id="UP000294558">
    <property type="component" value="Unassembled WGS sequence"/>
</dbReference>
<dbReference type="Gene3D" id="3.40.50.300">
    <property type="entry name" value="P-loop containing nucleotide triphosphate hydrolases"/>
    <property type="match status" value="2"/>
</dbReference>
<evidence type="ECO:0000259" key="4">
    <source>
        <dbReference type="PROSITE" id="PS50893"/>
    </source>
</evidence>
<dbReference type="GO" id="GO:0005524">
    <property type="term" value="F:ATP binding"/>
    <property type="evidence" value="ECO:0007669"/>
    <property type="project" value="UniProtKB-KW"/>
</dbReference>
<dbReference type="AlphaFoldDB" id="A0A4R7I352"/>
<dbReference type="InterPro" id="IPR017871">
    <property type="entry name" value="ABC_transporter-like_CS"/>
</dbReference>
<accession>A0A4R7I352</accession>
<keyword evidence="2 5" id="KW-0067">ATP-binding</keyword>
<dbReference type="InterPro" id="IPR027417">
    <property type="entry name" value="P-loop_NTPase"/>
</dbReference>
<dbReference type="SMART" id="SM00382">
    <property type="entry name" value="AAA"/>
    <property type="match status" value="2"/>
</dbReference>
<sequence length="576" mass="62453">MICVDLAGVGIAQPDKQLFADLSLTVSSGDRIAIVGINGSGKSTLLRLLAGSQQPDEGEVRFGRGVRIAVLDQDPRLPAGTVAEYLGDSWEVAAVATSLGVQPLLDRPTDELSGGQAKRVALARALVGEFDLVLLDEPTNHLDLEAIEWLEQRLASAPAALVTITHDRHLMDRLTTARGDGRVVEIERGTAYVHRAAAGASAYATYLDGRAERDARAESEEATRRILARRELEWLRRGAPARSSKPKARLRTANELVSGGPESAGVRGDELLLDVGTTRLGNQVLELVGVGQRYGEHQVFRDIDLLVEPGARLGVVGPNGAGKSTLLDIVAGRTEPDSGSVRRGSTVVTGYADQQTTLLDPDAIVREIVAGPTRQPDWEDRVLLERFWFDSTAQYAPVRMLSGGERRRLQLVMVLAAKPNLLVLDEPTNDLDLDTLRALEGFLDEWPGALVVASHDRTFLDRTVDHVLAMEPGGSVARVPGGVQGWLAARSAKPQAPARKPVGDTRPPRVTTGREIRRTEQAMEKLQRRAERLHDDLASTTDRDEIARIGGDLAAVQAEISELEDRWLELSVDPDS</sequence>
<dbReference type="PROSITE" id="PS00211">
    <property type="entry name" value="ABC_TRANSPORTER_1"/>
    <property type="match status" value="2"/>
</dbReference>
<organism evidence="5 6">
    <name type="scientific">Ilumatobacter fluminis</name>
    <dbReference type="NCBI Taxonomy" id="467091"/>
    <lineage>
        <taxon>Bacteria</taxon>
        <taxon>Bacillati</taxon>
        <taxon>Actinomycetota</taxon>
        <taxon>Acidimicrobiia</taxon>
        <taxon>Acidimicrobiales</taxon>
        <taxon>Ilumatobacteraceae</taxon>
        <taxon>Ilumatobacter</taxon>
    </lineage>
</organism>
<evidence type="ECO:0000256" key="2">
    <source>
        <dbReference type="ARBA" id="ARBA00022840"/>
    </source>
</evidence>
<dbReference type="RefSeq" id="WP_166657628.1">
    <property type="nucleotide sequence ID" value="NZ_JAVJPS010000050.1"/>
</dbReference>
<evidence type="ECO:0000256" key="1">
    <source>
        <dbReference type="ARBA" id="ARBA00022741"/>
    </source>
</evidence>
<dbReference type="InterPro" id="IPR003439">
    <property type="entry name" value="ABC_transporter-like_ATP-bd"/>
</dbReference>
<dbReference type="PROSITE" id="PS50893">
    <property type="entry name" value="ABC_TRANSPORTER_2"/>
    <property type="match status" value="2"/>
</dbReference>
<dbReference type="GO" id="GO:0016887">
    <property type="term" value="F:ATP hydrolysis activity"/>
    <property type="evidence" value="ECO:0007669"/>
    <property type="project" value="InterPro"/>
</dbReference>
<dbReference type="CDD" id="cd03221">
    <property type="entry name" value="ABCF_EF-3"/>
    <property type="match status" value="2"/>
</dbReference>
<reference evidence="5 6" key="1">
    <citation type="submission" date="2019-03" db="EMBL/GenBank/DDBJ databases">
        <title>Sequencing the genomes of 1000 actinobacteria strains.</title>
        <authorList>
            <person name="Klenk H.-P."/>
        </authorList>
    </citation>
    <scope>NUCLEOTIDE SEQUENCE [LARGE SCALE GENOMIC DNA]</scope>
    <source>
        <strain evidence="5 6">DSM 18936</strain>
    </source>
</reference>
<dbReference type="GO" id="GO:0003677">
    <property type="term" value="F:DNA binding"/>
    <property type="evidence" value="ECO:0007669"/>
    <property type="project" value="InterPro"/>
</dbReference>
<feature type="domain" description="ABC transporter" evidence="4">
    <location>
        <begin position="285"/>
        <end position="506"/>
    </location>
</feature>
<keyword evidence="1" id="KW-0547">Nucleotide-binding</keyword>